<dbReference type="STRING" id="398843.A3K89_13825"/>
<evidence type="ECO:0000256" key="2">
    <source>
        <dbReference type="ARBA" id="ARBA00023002"/>
    </source>
</evidence>
<reference evidence="5" key="1">
    <citation type="submission" date="2017-06" db="EMBL/GenBank/DDBJ databases">
        <authorList>
            <person name="Varghese N."/>
            <person name="Submissions S."/>
        </authorList>
    </citation>
    <scope>NUCLEOTIDE SEQUENCE [LARGE SCALE GENOMIC DNA]</scope>
    <source>
        <strain evidence="5">JCM 23211</strain>
    </source>
</reference>
<dbReference type="InterPro" id="IPR036291">
    <property type="entry name" value="NAD(P)-bd_dom_sf"/>
</dbReference>
<sequence>MSTMANYIVTGGTGFLGQNVLPLLLDRDPSAQIHVLVRPHSIGKLEQQVAGLDGKDRVHPIVGDLTEPELGLQDTPEGIDHIVHLGAIYDMTAGDEQAATNVEGTRAVVELAVRTGARLHHVSSIAVAGDHRGTFTEDDFDEGQGFPTPYHRTKFESEAIVRESATDWRVYRPSAVVGRSDTGAIDKIDGPYFFFPLFAELAKLPDAFPVTVPDIGATNLVPVDYVAAALVELIHRNPLQQRVFHLVNPDPQPMTEVYRAFGRAAGSGAKVVGIPGLVAAPVVSPRFDVVRSGRDAIMSRLGVPPVMLDHLTLPTTFDSTATQNTLRDSGIAPPPLASYADVLWDFWQQNLDPDRARRQDPRGPLVGRHIVITGGSSGIGEASAAAAARKGATVILLARGAEQLESVVAHIRSKGGDAYGYPCDVTDTESVDQTVKAILSEHGHVDMLVNNAGRSIRRSLYRSTDRLHDFERTMAVNYFGAVRLVLALLPHMRRRRFGHIVNISSAAVQGHTPRFAAYVASKAALDGFADVAAAETLSDGITFTTIHMPLVATPMIAPTGDKNVGPVVSPEKAAAMVIRALVDKPKRIDTPLGTLGQFSSIFVPGRKDRTMHQFYRRFPDSAAAKGESTATPSMPAGYRHPAEYDASSAGARVAKLARRLGRLVPGANW</sequence>
<dbReference type="InterPro" id="IPR002347">
    <property type="entry name" value="SDR_fam"/>
</dbReference>
<feature type="domain" description="Ketoreductase" evidence="3">
    <location>
        <begin position="368"/>
        <end position="552"/>
    </location>
</feature>
<evidence type="ECO:0000259" key="3">
    <source>
        <dbReference type="SMART" id="SM00822"/>
    </source>
</evidence>
<dbReference type="CDD" id="cd05263">
    <property type="entry name" value="MupV_like_SDR_e"/>
    <property type="match status" value="1"/>
</dbReference>
<gene>
    <name evidence="4" type="ORF">SAMN05421642_12010</name>
</gene>
<proteinExistence type="inferred from homology"/>
<comment type="similarity">
    <text evidence="1">Belongs to the short-chain dehydrogenases/reductases (SDR) family.</text>
</comment>
<accession>A0A239MMI8</accession>
<keyword evidence="5" id="KW-1185">Reference proteome</keyword>
<dbReference type="GO" id="GO:0016020">
    <property type="term" value="C:membrane"/>
    <property type="evidence" value="ECO:0007669"/>
    <property type="project" value="TreeGrafter"/>
</dbReference>
<name>A0A239MMI8_9NOCA</name>
<dbReference type="GO" id="GO:0016491">
    <property type="term" value="F:oxidoreductase activity"/>
    <property type="evidence" value="ECO:0007669"/>
    <property type="project" value="UniProtKB-KW"/>
</dbReference>
<dbReference type="InterPro" id="IPR013120">
    <property type="entry name" value="FAR_NAD-bd"/>
</dbReference>
<dbReference type="EMBL" id="FZOW01000020">
    <property type="protein sequence ID" value="SNT44077.1"/>
    <property type="molecule type" value="Genomic_DNA"/>
</dbReference>
<dbReference type="NCBIfam" id="NF005539">
    <property type="entry name" value="PRK07201.1"/>
    <property type="match status" value="1"/>
</dbReference>
<dbReference type="InterPro" id="IPR057326">
    <property type="entry name" value="KR_dom"/>
</dbReference>
<dbReference type="Pfam" id="PF07993">
    <property type="entry name" value="NAD_binding_4"/>
    <property type="match status" value="1"/>
</dbReference>
<evidence type="ECO:0000313" key="4">
    <source>
        <dbReference type="EMBL" id="SNT44077.1"/>
    </source>
</evidence>
<evidence type="ECO:0000256" key="1">
    <source>
        <dbReference type="ARBA" id="ARBA00006484"/>
    </source>
</evidence>
<dbReference type="PROSITE" id="PS00061">
    <property type="entry name" value="ADH_SHORT"/>
    <property type="match status" value="1"/>
</dbReference>
<dbReference type="PRINTS" id="PR00081">
    <property type="entry name" value="GDHRDH"/>
</dbReference>
<dbReference type="CDD" id="cd05233">
    <property type="entry name" value="SDR_c"/>
    <property type="match status" value="1"/>
</dbReference>
<dbReference type="AlphaFoldDB" id="A0A239MMI8"/>
<dbReference type="InterPro" id="IPR020904">
    <property type="entry name" value="Sc_DH/Rdtase_CS"/>
</dbReference>
<dbReference type="Pfam" id="PF00106">
    <property type="entry name" value="adh_short"/>
    <property type="match status" value="1"/>
</dbReference>
<dbReference type="PANTHER" id="PTHR44196:SF1">
    <property type="entry name" value="DEHYDROGENASE_REDUCTASE SDR FAMILY MEMBER 7B"/>
    <property type="match status" value="1"/>
</dbReference>
<dbReference type="Gene3D" id="3.40.50.720">
    <property type="entry name" value="NAD(P)-binding Rossmann-like Domain"/>
    <property type="match status" value="2"/>
</dbReference>
<dbReference type="SMART" id="SM00822">
    <property type="entry name" value="PKS_KR"/>
    <property type="match status" value="1"/>
</dbReference>
<dbReference type="SUPFAM" id="SSF51735">
    <property type="entry name" value="NAD(P)-binding Rossmann-fold domains"/>
    <property type="match status" value="2"/>
</dbReference>
<keyword evidence="2" id="KW-0560">Oxidoreductase</keyword>
<dbReference type="Proteomes" id="UP000198327">
    <property type="component" value="Unassembled WGS sequence"/>
</dbReference>
<protein>
    <submittedName>
        <fullName evidence="4">Short-chain dehydrogenase</fullName>
    </submittedName>
</protein>
<dbReference type="PANTHER" id="PTHR44196">
    <property type="entry name" value="DEHYDROGENASE/REDUCTASE SDR FAMILY MEMBER 7B"/>
    <property type="match status" value="1"/>
</dbReference>
<organism evidence="4 5">
    <name type="scientific">Rhodococcoides kyotonense</name>
    <dbReference type="NCBI Taxonomy" id="398843"/>
    <lineage>
        <taxon>Bacteria</taxon>
        <taxon>Bacillati</taxon>
        <taxon>Actinomycetota</taxon>
        <taxon>Actinomycetes</taxon>
        <taxon>Mycobacteriales</taxon>
        <taxon>Nocardiaceae</taxon>
        <taxon>Rhodococcoides</taxon>
    </lineage>
</organism>
<evidence type="ECO:0000313" key="5">
    <source>
        <dbReference type="Proteomes" id="UP000198327"/>
    </source>
</evidence>
<dbReference type="PRINTS" id="PR00080">
    <property type="entry name" value="SDRFAMILY"/>
</dbReference>
<dbReference type="InterPro" id="IPR057313">
    <property type="entry name" value="Maqu_2507-like"/>
</dbReference>